<evidence type="ECO:0000259" key="1">
    <source>
        <dbReference type="Pfam" id="PF04389"/>
    </source>
</evidence>
<dbReference type="SUPFAM" id="SSF53187">
    <property type="entry name" value="Zn-dependent exopeptidases"/>
    <property type="match status" value="1"/>
</dbReference>
<sequence>MDKTNAINAYLQAVDVEYSYRLAKKMETYKTNPVLGFRTAGSPAEIETGRMLAREMEAAGLKDIHMDELILDSWEFKRAVMRFADRDGQMREIQLGAYQTNFVTEGFQEFEVVDLGRGTAEDYEGRDVWGKLVLADINQRDEWWINFPVYQAHLKGAAALIAVQGGGYGEVDEAALNAQDIAGPADAPAFSMSQADARLLRERIQEEGSVKVLFDAESRVERERPAYNVWGVIPGESQEKILLTAHYDSYFAGFQDDNTAVSMIISMARSLIASGYRPRRTIVVCAMAAEEWGIINSKYDWSTGAWQQMFKVRPQWRREAVADLNFELPAYVHDRRDAIRGTYEFKDFLEEFLRNLPQEVDPREAYPDGITVCAPIETWSDDFSVAISGVPSLVNDFSGGSFMETHYHSQFDNDDFYDEKVYRFHHQLYGLLLMELDQAAVAPVNPAEIFRQLRRSIRPVTGEEDETAIRSLLLRLTEAEELGDRLYRRVRERNRAGQADPALQRGLLNLFQKSQDYFVRLDWQDSVLFPQEAVQNNLRSLRAAEKCLEAGDTAQALEAIYRIDNSRYAFLFDEEVYRYFTEYVLNQPADRLQWGAGRIVHHENLFGLVERLKAKHRRGSTDLAEEICLIKEVEEQQKVCYDDDIQYIARSVEKLTGEMKKLEEG</sequence>
<organism evidence="2 3">
    <name type="scientific">Candidatus Lachnoclostridium stercoripullorum</name>
    <dbReference type="NCBI Taxonomy" id="2838635"/>
    <lineage>
        <taxon>Bacteria</taxon>
        <taxon>Bacillati</taxon>
        <taxon>Bacillota</taxon>
        <taxon>Clostridia</taxon>
        <taxon>Lachnospirales</taxon>
        <taxon>Lachnospiraceae</taxon>
    </lineage>
</organism>
<protein>
    <submittedName>
        <fullName evidence="2">M28 family peptidase</fullName>
    </submittedName>
</protein>
<name>A0A9D1W370_9FIRM</name>
<evidence type="ECO:0000313" key="3">
    <source>
        <dbReference type="Proteomes" id="UP000886780"/>
    </source>
</evidence>
<evidence type="ECO:0000313" key="2">
    <source>
        <dbReference type="EMBL" id="HIX51661.1"/>
    </source>
</evidence>
<accession>A0A9D1W370</accession>
<feature type="domain" description="Peptidase M28" evidence="1">
    <location>
        <begin position="228"/>
        <end position="420"/>
    </location>
</feature>
<dbReference type="Gene3D" id="3.50.30.30">
    <property type="match status" value="1"/>
</dbReference>
<dbReference type="SUPFAM" id="SSF52025">
    <property type="entry name" value="PA domain"/>
    <property type="match status" value="1"/>
</dbReference>
<reference evidence="2" key="2">
    <citation type="submission" date="2021-04" db="EMBL/GenBank/DDBJ databases">
        <authorList>
            <person name="Gilroy R."/>
        </authorList>
    </citation>
    <scope>NUCLEOTIDE SEQUENCE</scope>
    <source>
        <strain evidence="2">ChiGjej4B4-12881</strain>
    </source>
</reference>
<dbReference type="Pfam" id="PF04389">
    <property type="entry name" value="Peptidase_M28"/>
    <property type="match status" value="1"/>
</dbReference>
<dbReference type="InterPro" id="IPR039373">
    <property type="entry name" value="Peptidase_M28B"/>
</dbReference>
<reference evidence="2" key="1">
    <citation type="journal article" date="2021" name="PeerJ">
        <title>Extensive microbial diversity within the chicken gut microbiome revealed by metagenomics and culture.</title>
        <authorList>
            <person name="Gilroy R."/>
            <person name="Ravi A."/>
            <person name="Getino M."/>
            <person name="Pursley I."/>
            <person name="Horton D.L."/>
            <person name="Alikhan N.F."/>
            <person name="Baker D."/>
            <person name="Gharbi K."/>
            <person name="Hall N."/>
            <person name="Watson M."/>
            <person name="Adriaenssens E.M."/>
            <person name="Foster-Nyarko E."/>
            <person name="Jarju S."/>
            <person name="Secka A."/>
            <person name="Antonio M."/>
            <person name="Oren A."/>
            <person name="Chaudhuri R.R."/>
            <person name="La Ragione R."/>
            <person name="Hildebrand F."/>
            <person name="Pallen M.J."/>
        </authorList>
    </citation>
    <scope>NUCLEOTIDE SEQUENCE</scope>
    <source>
        <strain evidence="2">ChiGjej4B4-12881</strain>
    </source>
</reference>
<comment type="caution">
    <text evidence="2">The sequence shown here is derived from an EMBL/GenBank/DDBJ whole genome shotgun (WGS) entry which is preliminary data.</text>
</comment>
<dbReference type="AlphaFoldDB" id="A0A9D1W370"/>
<proteinExistence type="predicted"/>
<dbReference type="InterPro" id="IPR007484">
    <property type="entry name" value="Peptidase_M28"/>
</dbReference>
<dbReference type="Proteomes" id="UP000886780">
    <property type="component" value="Unassembled WGS sequence"/>
</dbReference>
<dbReference type="Gene3D" id="3.40.630.10">
    <property type="entry name" value="Zn peptidases"/>
    <property type="match status" value="1"/>
</dbReference>
<gene>
    <name evidence="2" type="ORF">IAA28_02510</name>
</gene>
<dbReference type="PANTHER" id="PTHR10404:SF46">
    <property type="entry name" value="VACUOLAR PROTEIN SORTING-ASSOCIATED PROTEIN 70"/>
    <property type="match status" value="1"/>
</dbReference>
<dbReference type="PANTHER" id="PTHR10404">
    <property type="entry name" value="N-ACETYLATED-ALPHA-LINKED ACIDIC DIPEPTIDASE"/>
    <property type="match status" value="1"/>
</dbReference>
<dbReference type="InterPro" id="IPR046450">
    <property type="entry name" value="PA_dom_sf"/>
</dbReference>
<dbReference type="EMBL" id="DXEU01000044">
    <property type="protein sequence ID" value="HIX51661.1"/>
    <property type="molecule type" value="Genomic_DNA"/>
</dbReference>